<dbReference type="PRINTS" id="PR00364">
    <property type="entry name" value="DISEASERSIST"/>
</dbReference>
<dbReference type="Gene3D" id="1.10.8.430">
    <property type="entry name" value="Helical domain of apoptotic protease-activating factors"/>
    <property type="match status" value="1"/>
</dbReference>
<dbReference type="SUPFAM" id="SSF52058">
    <property type="entry name" value="L domain-like"/>
    <property type="match status" value="1"/>
</dbReference>
<evidence type="ECO:0000313" key="4">
    <source>
        <dbReference type="RefSeq" id="XP_060668166.1"/>
    </source>
</evidence>
<evidence type="ECO:0000313" key="3">
    <source>
        <dbReference type="Proteomes" id="UP001652623"/>
    </source>
</evidence>
<gene>
    <name evidence="4" type="primary">LOC132799725</name>
</gene>
<feature type="domain" description="Disease resistance protein Roq1-like winged-helix" evidence="2">
    <location>
        <begin position="143"/>
        <end position="213"/>
    </location>
</feature>
<dbReference type="InterPro" id="IPR027417">
    <property type="entry name" value="P-loop_NTPase"/>
</dbReference>
<dbReference type="Gene3D" id="3.80.10.10">
    <property type="entry name" value="Ribonuclease Inhibitor"/>
    <property type="match status" value="2"/>
</dbReference>
<dbReference type="InterPro" id="IPR058192">
    <property type="entry name" value="WHD_ROQ1-like"/>
</dbReference>
<dbReference type="SUPFAM" id="SSF46785">
    <property type="entry name" value="Winged helix' DNA-binding domain"/>
    <property type="match status" value="1"/>
</dbReference>
<dbReference type="PANTHER" id="PTHR11017">
    <property type="entry name" value="LEUCINE-RICH REPEAT-CONTAINING PROTEIN"/>
    <property type="match status" value="1"/>
</dbReference>
<evidence type="ECO:0000256" key="1">
    <source>
        <dbReference type="ARBA" id="ARBA00022737"/>
    </source>
</evidence>
<dbReference type="RefSeq" id="XP_060668166.1">
    <property type="nucleotide sequence ID" value="XM_060812183.1"/>
</dbReference>
<keyword evidence="1" id="KW-0677">Repeat</keyword>
<dbReference type="SUPFAM" id="SSF52540">
    <property type="entry name" value="P-loop containing nucleoside triphosphate hydrolases"/>
    <property type="match status" value="1"/>
</dbReference>
<dbReference type="GeneID" id="132799725"/>
<accession>A0ABM3ZUJ7</accession>
<evidence type="ECO:0000259" key="2">
    <source>
        <dbReference type="Pfam" id="PF23282"/>
    </source>
</evidence>
<dbReference type="InterPro" id="IPR032675">
    <property type="entry name" value="LRR_dom_sf"/>
</dbReference>
<dbReference type="Pfam" id="PF23282">
    <property type="entry name" value="WHD_ROQ1"/>
    <property type="match status" value="1"/>
</dbReference>
<reference evidence="4" key="1">
    <citation type="submission" date="2025-08" db="UniProtKB">
        <authorList>
            <consortium name="RefSeq"/>
        </authorList>
    </citation>
    <scope>IDENTIFICATION</scope>
    <source>
        <tissue evidence="4">Seedling</tissue>
    </source>
</reference>
<protein>
    <submittedName>
        <fullName evidence="4">Disease resistance protein RUN1-like</fullName>
    </submittedName>
</protein>
<keyword evidence="3" id="KW-1185">Reference proteome</keyword>
<dbReference type="Proteomes" id="UP001652623">
    <property type="component" value="Chromosome 10"/>
</dbReference>
<proteinExistence type="predicted"/>
<dbReference type="InterPro" id="IPR042197">
    <property type="entry name" value="Apaf_helical"/>
</dbReference>
<sequence length="608" mass="68626">MGTPFVGSNFVEKQLPRKSVLVVLDDVNNSKQLEYLAGEHVWFGHGSINEVEIYEVEKLDCDEPLELFHLNALRNNSLETDYADMLDQAVAYANGIPLALKVLGSFLCSKSKEEWESALFKLIVVPKMEIQNVLRLSYEGLDDREKEIFLDIACFFNGDDRDDVQSILNACGFFADIGIRVLIDKSLITIMDNKLWMHGLLQEMGKEIIYQQSIKEPGNHGTTTAEGISLDMSKLDTDVYSSPAAFLKMKSLRLLKIYSSFSMDKRKIHFPQGFQFLPGALRYLHWDGYPLKALPLSFIAMNLIELRMHNSQNLDSLKKIDLSYFKHLTQIPDLFRAPTPEKLPGSIKYIDFCKTTVKKFPSSMWSLNQLETLMFENCKSLTDLPSSACNLKSLKRFSLYYCTSLLKFQDLPRNITWLTLAGTAIEMVPSSIGCLSHLFTLDMTFCEMLECLPTTLYETAIEDIPSSIANLSRLGILMLDGCECLEVLPNNIYNIKGLKLSLSGLSGCSSFDKFPPLSGTCYLGELDLSHLNRLQVPIGVSSLSSLQILNLSRSKIESLPTSMKYLSTLAHLDLRKCKNLKSLPELPPFLELLQVDDYASLETDNFKE</sequence>
<dbReference type="InterPro" id="IPR036390">
    <property type="entry name" value="WH_DNA-bd_sf"/>
</dbReference>
<dbReference type="PANTHER" id="PTHR11017:SF479">
    <property type="entry name" value="DISEASE RESISTANCE PROTEIN (TIR-NBS-LRR CLASS) FAMILY"/>
    <property type="match status" value="1"/>
</dbReference>
<dbReference type="InterPro" id="IPR044974">
    <property type="entry name" value="Disease_R_plants"/>
</dbReference>
<organism evidence="3 4">
    <name type="scientific">Ziziphus jujuba</name>
    <name type="common">Chinese jujube</name>
    <name type="synonym">Ziziphus sativa</name>
    <dbReference type="NCBI Taxonomy" id="326968"/>
    <lineage>
        <taxon>Eukaryota</taxon>
        <taxon>Viridiplantae</taxon>
        <taxon>Streptophyta</taxon>
        <taxon>Embryophyta</taxon>
        <taxon>Tracheophyta</taxon>
        <taxon>Spermatophyta</taxon>
        <taxon>Magnoliopsida</taxon>
        <taxon>eudicotyledons</taxon>
        <taxon>Gunneridae</taxon>
        <taxon>Pentapetalae</taxon>
        <taxon>rosids</taxon>
        <taxon>fabids</taxon>
        <taxon>Rosales</taxon>
        <taxon>Rhamnaceae</taxon>
        <taxon>Paliureae</taxon>
        <taxon>Ziziphus</taxon>
    </lineage>
</organism>
<name>A0ABM3ZUJ7_ZIZJJ</name>